<name>A0A9D4YUK6_CHLVU</name>
<feature type="chain" id="PRO_5039675481" description="Mitochondrial import inner membrane translocase subunit tim16" evidence="10">
    <location>
        <begin position="25"/>
        <end position="138"/>
    </location>
</feature>
<evidence type="ECO:0000313" key="11">
    <source>
        <dbReference type="EMBL" id="KAI3427038.1"/>
    </source>
</evidence>
<dbReference type="Pfam" id="PF03656">
    <property type="entry name" value="Pam16"/>
    <property type="match status" value="1"/>
</dbReference>
<dbReference type="OrthoDB" id="10262892at2759"/>
<evidence type="ECO:0000313" key="12">
    <source>
        <dbReference type="Proteomes" id="UP001055712"/>
    </source>
</evidence>
<sequence>MASKILANLLVAGGTVLFRAATQAYRQAIINGTKAGMSAEGVNAARAAAGKQLTLQEAEMILGVEAGASWQDVLKKYEHLFQANEKSGSFYLQSKVFRAKERLEQEFQDKGLPTDYPQDQQQQQQQQRQQQQGGDGGH</sequence>
<keyword evidence="4" id="KW-0999">Mitochondrion inner membrane</keyword>
<evidence type="ECO:0000256" key="1">
    <source>
        <dbReference type="ARBA" id="ARBA00004637"/>
    </source>
</evidence>
<reference evidence="11" key="1">
    <citation type="journal article" date="2019" name="Plant J.">
        <title>Chlorella vulgaris genome assembly and annotation reveals the molecular basis for metabolic acclimation to high light conditions.</title>
        <authorList>
            <person name="Cecchin M."/>
            <person name="Marcolungo L."/>
            <person name="Rossato M."/>
            <person name="Girolomoni L."/>
            <person name="Cosentino E."/>
            <person name="Cuine S."/>
            <person name="Li-Beisson Y."/>
            <person name="Delledonne M."/>
            <person name="Ballottari M."/>
        </authorList>
    </citation>
    <scope>NUCLEOTIDE SEQUENCE</scope>
    <source>
        <strain evidence="11">211/11P</strain>
    </source>
</reference>
<dbReference type="PANTHER" id="PTHR12388:SF0">
    <property type="entry name" value="MITOCHONDRIAL IMPORT INNER MEMBRANE TRANSLOCASE SUBUNIT TIM16"/>
    <property type="match status" value="1"/>
</dbReference>
<dbReference type="GO" id="GO:0005744">
    <property type="term" value="C:TIM23 mitochondrial import inner membrane translocase complex"/>
    <property type="evidence" value="ECO:0007669"/>
    <property type="project" value="InterPro"/>
</dbReference>
<feature type="compositionally biased region" description="Low complexity" evidence="9">
    <location>
        <begin position="118"/>
        <end position="132"/>
    </location>
</feature>
<dbReference type="Proteomes" id="UP001055712">
    <property type="component" value="Unassembled WGS sequence"/>
</dbReference>
<keyword evidence="6" id="KW-0811">Translocation</keyword>
<evidence type="ECO:0000256" key="2">
    <source>
        <dbReference type="ARBA" id="ARBA00008817"/>
    </source>
</evidence>
<feature type="signal peptide" evidence="10">
    <location>
        <begin position="1"/>
        <end position="24"/>
    </location>
</feature>
<reference evidence="11" key="2">
    <citation type="submission" date="2020-11" db="EMBL/GenBank/DDBJ databases">
        <authorList>
            <person name="Cecchin M."/>
            <person name="Marcolungo L."/>
            <person name="Rossato M."/>
            <person name="Girolomoni L."/>
            <person name="Cosentino E."/>
            <person name="Cuine S."/>
            <person name="Li-Beisson Y."/>
            <person name="Delledonne M."/>
            <person name="Ballottari M."/>
        </authorList>
    </citation>
    <scope>NUCLEOTIDE SEQUENCE</scope>
    <source>
        <strain evidence="11">211/11P</strain>
        <tissue evidence="11">Whole cell</tissue>
    </source>
</reference>
<keyword evidence="8" id="KW-0472">Membrane</keyword>
<comment type="caution">
    <text evidence="11">The sequence shown here is derived from an EMBL/GenBank/DDBJ whole genome shotgun (WGS) entry which is preliminary data.</text>
</comment>
<evidence type="ECO:0000256" key="9">
    <source>
        <dbReference type="SAM" id="MobiDB-lite"/>
    </source>
</evidence>
<evidence type="ECO:0000256" key="6">
    <source>
        <dbReference type="ARBA" id="ARBA00023010"/>
    </source>
</evidence>
<keyword evidence="3" id="KW-0813">Transport</keyword>
<evidence type="ECO:0000256" key="4">
    <source>
        <dbReference type="ARBA" id="ARBA00022792"/>
    </source>
</evidence>
<dbReference type="EMBL" id="SIDB01000010">
    <property type="protein sequence ID" value="KAI3427038.1"/>
    <property type="molecule type" value="Genomic_DNA"/>
</dbReference>
<dbReference type="Gene3D" id="1.10.287.110">
    <property type="entry name" value="DnaJ domain"/>
    <property type="match status" value="1"/>
</dbReference>
<evidence type="ECO:0000256" key="8">
    <source>
        <dbReference type="ARBA" id="ARBA00023136"/>
    </source>
</evidence>
<keyword evidence="10" id="KW-0732">Signal</keyword>
<protein>
    <recommendedName>
        <fullName evidence="13">Mitochondrial import inner membrane translocase subunit tim16</fullName>
    </recommendedName>
</protein>
<evidence type="ECO:0000256" key="5">
    <source>
        <dbReference type="ARBA" id="ARBA00022927"/>
    </source>
</evidence>
<keyword evidence="5" id="KW-0653">Protein transport</keyword>
<organism evidence="11 12">
    <name type="scientific">Chlorella vulgaris</name>
    <name type="common">Green alga</name>
    <dbReference type="NCBI Taxonomy" id="3077"/>
    <lineage>
        <taxon>Eukaryota</taxon>
        <taxon>Viridiplantae</taxon>
        <taxon>Chlorophyta</taxon>
        <taxon>core chlorophytes</taxon>
        <taxon>Trebouxiophyceae</taxon>
        <taxon>Chlorellales</taxon>
        <taxon>Chlorellaceae</taxon>
        <taxon>Chlorella clade</taxon>
        <taxon>Chlorella</taxon>
    </lineage>
</organism>
<keyword evidence="12" id="KW-1185">Reference proteome</keyword>
<evidence type="ECO:0000256" key="3">
    <source>
        <dbReference type="ARBA" id="ARBA00022448"/>
    </source>
</evidence>
<dbReference type="PANTHER" id="PTHR12388">
    <property type="entry name" value="MITOCHONDRIA ASSOCIATED GRANULOCYTE MACROPHAGE CSF SIGNALING MOLECULE"/>
    <property type="match status" value="1"/>
</dbReference>
<dbReference type="InterPro" id="IPR036869">
    <property type="entry name" value="J_dom_sf"/>
</dbReference>
<dbReference type="GO" id="GO:0030150">
    <property type="term" value="P:protein import into mitochondrial matrix"/>
    <property type="evidence" value="ECO:0007669"/>
    <property type="project" value="InterPro"/>
</dbReference>
<feature type="region of interest" description="Disordered" evidence="9">
    <location>
        <begin position="107"/>
        <end position="138"/>
    </location>
</feature>
<dbReference type="FunFam" id="1.10.287.110:FF:000006">
    <property type="entry name" value="Import inner membrane translocase subunit TIM16"/>
    <property type="match status" value="1"/>
</dbReference>
<proteinExistence type="inferred from homology"/>
<evidence type="ECO:0000256" key="10">
    <source>
        <dbReference type="SAM" id="SignalP"/>
    </source>
</evidence>
<keyword evidence="7" id="KW-0496">Mitochondrion</keyword>
<comment type="subcellular location">
    <subcellularLocation>
        <location evidence="1">Mitochondrion inner membrane</location>
        <topology evidence="1">Peripheral membrane protein</topology>
    </subcellularLocation>
</comment>
<dbReference type="InterPro" id="IPR005341">
    <property type="entry name" value="Tim16"/>
</dbReference>
<comment type="similarity">
    <text evidence="2">Belongs to the TIM16/PAM16 family.</text>
</comment>
<gene>
    <name evidence="11" type="ORF">D9Q98_006979</name>
</gene>
<accession>A0A9D4YUK6</accession>
<dbReference type="AlphaFoldDB" id="A0A9D4YUK6"/>
<evidence type="ECO:0000256" key="7">
    <source>
        <dbReference type="ARBA" id="ARBA00023128"/>
    </source>
</evidence>
<evidence type="ECO:0008006" key="13">
    <source>
        <dbReference type="Google" id="ProtNLM"/>
    </source>
</evidence>